<protein>
    <submittedName>
        <fullName evidence="1">Uncharacterized protein</fullName>
    </submittedName>
</protein>
<dbReference type="Proteomes" id="UP001060170">
    <property type="component" value="Chromosome 8"/>
</dbReference>
<accession>A0ACC0EAT2</accession>
<name>A0ACC0EAT2_9BASI</name>
<proteinExistence type="predicted"/>
<reference evidence="2" key="2">
    <citation type="journal article" date="2018" name="Mol. Plant Microbe Interact.">
        <title>Genome sequence resources for the wheat stripe rust pathogen (Puccinia striiformis f. sp. tritici) and the barley stripe rust pathogen (Puccinia striiformis f. sp. hordei).</title>
        <authorList>
            <person name="Xia C."/>
            <person name="Wang M."/>
            <person name="Yin C."/>
            <person name="Cornejo O.E."/>
            <person name="Hulbert S.H."/>
            <person name="Chen X."/>
        </authorList>
    </citation>
    <scope>NUCLEOTIDE SEQUENCE [LARGE SCALE GENOMIC DNA]</scope>
    <source>
        <strain evidence="2">93-210</strain>
    </source>
</reference>
<evidence type="ECO:0000313" key="1">
    <source>
        <dbReference type="EMBL" id="KAI7949136.1"/>
    </source>
</evidence>
<organism evidence="1 2">
    <name type="scientific">Puccinia striiformis f. sp. tritici</name>
    <dbReference type="NCBI Taxonomy" id="168172"/>
    <lineage>
        <taxon>Eukaryota</taxon>
        <taxon>Fungi</taxon>
        <taxon>Dikarya</taxon>
        <taxon>Basidiomycota</taxon>
        <taxon>Pucciniomycotina</taxon>
        <taxon>Pucciniomycetes</taxon>
        <taxon>Pucciniales</taxon>
        <taxon>Pucciniaceae</taxon>
        <taxon>Puccinia</taxon>
    </lineage>
</organism>
<keyword evidence="2" id="KW-1185">Reference proteome</keyword>
<reference evidence="1 2" key="3">
    <citation type="journal article" date="2022" name="Microbiol. Spectr.">
        <title>Folding features and dynamics of 3D genome architecture in plant fungal pathogens.</title>
        <authorList>
            <person name="Xia C."/>
        </authorList>
    </citation>
    <scope>NUCLEOTIDE SEQUENCE [LARGE SCALE GENOMIC DNA]</scope>
    <source>
        <strain evidence="1 2">93-210</strain>
    </source>
</reference>
<dbReference type="EMBL" id="CM045872">
    <property type="protein sequence ID" value="KAI7949136.1"/>
    <property type="molecule type" value="Genomic_DNA"/>
</dbReference>
<reference evidence="2" key="1">
    <citation type="journal article" date="2018" name="BMC Genomics">
        <title>Genomic insights into host adaptation between the wheat stripe rust pathogen (Puccinia striiformis f. sp. tritici) and the barley stripe rust pathogen (Puccinia striiformis f. sp. hordei).</title>
        <authorList>
            <person name="Xia C."/>
            <person name="Wang M."/>
            <person name="Yin C."/>
            <person name="Cornejo O.E."/>
            <person name="Hulbert S.H."/>
            <person name="Chen X."/>
        </authorList>
    </citation>
    <scope>NUCLEOTIDE SEQUENCE [LARGE SCALE GENOMIC DNA]</scope>
    <source>
        <strain evidence="2">93-210</strain>
    </source>
</reference>
<comment type="caution">
    <text evidence="1">The sequence shown here is derived from an EMBL/GenBank/DDBJ whole genome shotgun (WGS) entry which is preliminary data.</text>
</comment>
<sequence length="261" mass="29556">MVFSHKEATDDKGLSAIPLLKNDNYGTWESMMVLFLNSRGLLKVCTEEQASPFSDEVESKNACALFHMCSTVDKSIYNSIFKLHPDYTAYQIWSLLKKKYANNSIFALCRVFQECLAEFKSIGEDITERSFAAQIISRVTTVKPLLMEVLAAEEETVLDPYRLLEKLRLIATHEDNTLQLDIAQKKVDTPTAATTALSTALSTTSNNYKGKKRARVVKTWDCTGPHGHDPKADYNHVKQQCWEENPQLKPKKFRPGNKTVN</sequence>
<gene>
    <name evidence="1" type="ORF">MJO28_007957</name>
</gene>
<evidence type="ECO:0000313" key="2">
    <source>
        <dbReference type="Proteomes" id="UP001060170"/>
    </source>
</evidence>